<evidence type="ECO:0000313" key="6">
    <source>
        <dbReference type="EMBL" id="GGG28893.1"/>
    </source>
</evidence>
<dbReference type="Proteomes" id="UP000597507">
    <property type="component" value="Unassembled WGS sequence"/>
</dbReference>
<sequence>MRAAGGLAAALVATTGAQGLATLAVFVLPVLAPAATRDLGIAPHWIGYQVALVYSAASVASALSVGALRRYGPARCTQIALGAAACACLAMVLGGVAGVVFGSALIGFGYGLTNPAASQVLTRLAPPPRRNMVFAVKQMGVPIGAALAGFVLPAVGLALGWRGAALGVAAALLAATAALGVFRPYWDAERDPRVPLLRAATSGGGVAALRERPGLAALAAVGGLYSSIQLAFGAYAVTMLVEEFAWGPVAAGAAAAATQLVGALARLAWGAAADHWRSGLAVLAAIGLGTALGMLALPPAVVWPEAAVIVLFCALGFCAAGWNGVLMAEAARLAAPGRAGEAAGGVLAVAFAGVVAGPSLLALVVGLLGSYALAFAVLAVLPLAGALVAWRTHRREVAGATAGR</sequence>
<dbReference type="SUPFAM" id="SSF103473">
    <property type="entry name" value="MFS general substrate transporter"/>
    <property type="match status" value="1"/>
</dbReference>
<dbReference type="PROSITE" id="PS50850">
    <property type="entry name" value="MFS"/>
    <property type="match status" value="1"/>
</dbReference>
<feature type="transmembrane region" description="Helical" evidence="4">
    <location>
        <begin position="280"/>
        <end position="301"/>
    </location>
</feature>
<dbReference type="RefSeq" id="WP_188899502.1">
    <property type="nucleotide sequence ID" value="NZ_BMKS01000004.1"/>
</dbReference>
<dbReference type="AlphaFoldDB" id="A0A8J2ZAJ2"/>
<feature type="domain" description="Major facilitator superfamily (MFS) profile" evidence="5">
    <location>
        <begin position="1"/>
        <end position="397"/>
    </location>
</feature>
<feature type="transmembrane region" description="Helical" evidence="4">
    <location>
        <begin position="216"/>
        <end position="238"/>
    </location>
</feature>
<evidence type="ECO:0000259" key="5">
    <source>
        <dbReference type="PROSITE" id="PS50850"/>
    </source>
</evidence>
<feature type="transmembrane region" description="Helical" evidence="4">
    <location>
        <begin position="371"/>
        <end position="390"/>
    </location>
</feature>
<keyword evidence="1 4" id="KW-0812">Transmembrane</keyword>
<name>A0A8J2ZAJ2_9PROT</name>
<feature type="transmembrane region" description="Helical" evidence="4">
    <location>
        <begin position="244"/>
        <end position="268"/>
    </location>
</feature>
<keyword evidence="2 4" id="KW-1133">Transmembrane helix</keyword>
<dbReference type="InterPro" id="IPR052952">
    <property type="entry name" value="MFS-Transporter"/>
</dbReference>
<proteinExistence type="predicted"/>
<dbReference type="Gene3D" id="1.20.1250.20">
    <property type="entry name" value="MFS general substrate transporter like domains"/>
    <property type="match status" value="2"/>
</dbReference>
<dbReference type="InterPro" id="IPR020846">
    <property type="entry name" value="MFS_dom"/>
</dbReference>
<feature type="transmembrane region" description="Helical" evidence="4">
    <location>
        <begin position="307"/>
        <end position="330"/>
    </location>
</feature>
<dbReference type="InterPro" id="IPR011701">
    <property type="entry name" value="MFS"/>
</dbReference>
<evidence type="ECO:0000256" key="3">
    <source>
        <dbReference type="ARBA" id="ARBA00023136"/>
    </source>
</evidence>
<accession>A0A8J2ZAJ2</accession>
<reference evidence="6 7" key="1">
    <citation type="journal article" date="2014" name="Int. J. Syst. Evol. Microbiol.">
        <title>Complete genome sequence of Corynebacterium casei LMG S-19264T (=DSM 44701T), isolated from a smear-ripened cheese.</title>
        <authorList>
            <consortium name="US DOE Joint Genome Institute (JGI-PGF)"/>
            <person name="Walter F."/>
            <person name="Albersmeier A."/>
            <person name="Kalinowski J."/>
            <person name="Ruckert C."/>
        </authorList>
    </citation>
    <scope>NUCLEOTIDE SEQUENCE [LARGE SCALE GENOMIC DNA]</scope>
    <source>
        <strain evidence="6 7">CGMCC 1.16330</strain>
    </source>
</reference>
<dbReference type="Pfam" id="PF07690">
    <property type="entry name" value="MFS_1"/>
    <property type="match status" value="1"/>
</dbReference>
<evidence type="ECO:0000256" key="1">
    <source>
        <dbReference type="ARBA" id="ARBA00022692"/>
    </source>
</evidence>
<comment type="caution">
    <text evidence="6">The sequence shown here is derived from an EMBL/GenBank/DDBJ whole genome shotgun (WGS) entry which is preliminary data.</text>
</comment>
<feature type="transmembrane region" description="Helical" evidence="4">
    <location>
        <begin position="342"/>
        <end position="365"/>
    </location>
</feature>
<organism evidence="6 7">
    <name type="scientific">Caldovatus sediminis</name>
    <dbReference type="NCBI Taxonomy" id="2041189"/>
    <lineage>
        <taxon>Bacteria</taxon>
        <taxon>Pseudomonadati</taxon>
        <taxon>Pseudomonadota</taxon>
        <taxon>Alphaproteobacteria</taxon>
        <taxon>Acetobacterales</taxon>
        <taxon>Roseomonadaceae</taxon>
        <taxon>Caldovatus</taxon>
    </lineage>
</organism>
<feature type="transmembrane region" description="Helical" evidence="4">
    <location>
        <begin position="79"/>
        <end position="112"/>
    </location>
</feature>
<keyword evidence="3 4" id="KW-0472">Membrane</keyword>
<dbReference type="GO" id="GO:0022857">
    <property type="term" value="F:transmembrane transporter activity"/>
    <property type="evidence" value="ECO:0007669"/>
    <property type="project" value="InterPro"/>
</dbReference>
<dbReference type="PANTHER" id="PTHR23527:SF1">
    <property type="entry name" value="BLL3282 PROTEIN"/>
    <property type="match status" value="1"/>
</dbReference>
<dbReference type="InterPro" id="IPR036259">
    <property type="entry name" value="MFS_trans_sf"/>
</dbReference>
<dbReference type="PANTHER" id="PTHR23527">
    <property type="entry name" value="BLL3282 PROTEIN"/>
    <property type="match status" value="1"/>
</dbReference>
<feature type="transmembrane region" description="Helical" evidence="4">
    <location>
        <begin position="132"/>
        <end position="152"/>
    </location>
</feature>
<dbReference type="EMBL" id="BMKS01000004">
    <property type="protein sequence ID" value="GGG28893.1"/>
    <property type="molecule type" value="Genomic_DNA"/>
</dbReference>
<gene>
    <name evidence="6" type="ORF">GCM10010964_16020</name>
</gene>
<feature type="transmembrane region" description="Helical" evidence="4">
    <location>
        <begin position="45"/>
        <end position="67"/>
    </location>
</feature>
<evidence type="ECO:0000256" key="4">
    <source>
        <dbReference type="SAM" id="Phobius"/>
    </source>
</evidence>
<evidence type="ECO:0000256" key="2">
    <source>
        <dbReference type="ARBA" id="ARBA00022989"/>
    </source>
</evidence>
<evidence type="ECO:0000313" key="7">
    <source>
        <dbReference type="Proteomes" id="UP000597507"/>
    </source>
</evidence>
<keyword evidence="7" id="KW-1185">Reference proteome</keyword>
<protein>
    <submittedName>
        <fullName evidence="6">MFS transporter</fullName>
    </submittedName>
</protein>